<dbReference type="GeneID" id="22578215"/>
<feature type="compositionally biased region" description="Basic and acidic residues" evidence="1">
    <location>
        <begin position="397"/>
        <end position="430"/>
    </location>
</feature>
<evidence type="ECO:0000313" key="3">
    <source>
        <dbReference type="Proteomes" id="UP000063063"/>
    </source>
</evidence>
<dbReference type="OrthoDB" id="265384at2759"/>
<dbReference type="VEuPathDB" id="TriTrypDB:LPAL13_330010900"/>
<keyword evidence="3" id="KW-1185">Reference proteome</keyword>
<feature type="compositionally biased region" description="Low complexity" evidence="1">
    <location>
        <begin position="236"/>
        <end position="249"/>
    </location>
</feature>
<evidence type="ECO:0000313" key="2">
    <source>
        <dbReference type="EMBL" id="AIO01355.1"/>
    </source>
</evidence>
<feature type="region of interest" description="Disordered" evidence="1">
    <location>
        <begin position="223"/>
        <end position="249"/>
    </location>
</feature>
<dbReference type="KEGG" id="lpan:LPMP_330620"/>
<gene>
    <name evidence="2" type="ORF">LPMP_330620</name>
</gene>
<feature type="compositionally biased region" description="Polar residues" evidence="1">
    <location>
        <begin position="560"/>
        <end position="572"/>
    </location>
</feature>
<dbReference type="AlphaFoldDB" id="A0A088S1B9"/>
<feature type="compositionally biased region" description="Basic and acidic residues" evidence="1">
    <location>
        <begin position="666"/>
        <end position="676"/>
    </location>
</feature>
<dbReference type="VEuPathDB" id="TriTrypDB:LPMP_330620"/>
<protein>
    <submittedName>
        <fullName evidence="2">Uncharacterized protein</fullName>
    </submittedName>
</protein>
<feature type="region of interest" description="Disordered" evidence="1">
    <location>
        <begin position="650"/>
        <end position="676"/>
    </location>
</feature>
<reference evidence="2 3" key="1">
    <citation type="journal article" date="2015" name="Sci. Rep.">
        <title>The genome of Leishmania panamensis: insights into genomics of the L. (Viannia) subgenus.</title>
        <authorList>
            <person name="Llanes A."/>
            <person name="Restrepo C.M."/>
            <person name="Vecchio G.D."/>
            <person name="Anguizola F.J."/>
            <person name="Lleonart R."/>
        </authorList>
    </citation>
    <scope>NUCLEOTIDE SEQUENCE [LARGE SCALE GENOMIC DNA]</scope>
    <source>
        <strain evidence="2 3">MHOM/PA/94/PSC-1</strain>
    </source>
</reference>
<feature type="region of interest" description="Disordered" evidence="1">
    <location>
        <begin position="536"/>
        <end position="602"/>
    </location>
</feature>
<dbReference type="EMBL" id="CP009402">
    <property type="protein sequence ID" value="AIO01355.1"/>
    <property type="molecule type" value="Genomic_DNA"/>
</dbReference>
<sequence>MLNRVSDVLTPWTAPRILQIMEATSASRNTGGAASSGGLSTDGAADMESLLRLASQLPDVAGRVMAAPLFAQRPLVESYNSSVSLTTATPGVPSDGVSLTSITYEDARYMCTTALAVRRCAWRAESSNDDEPSTANVKACRSLPHTEPQIAAAELEEVGFAAEFSEPCICGSFPDAAAALRHVLPGADAGVSSESGGAPVQSASRRGAPDLFQGTLRSILRPPSVPRAPPLVKTASSPSSIHGGTSTTSHRLHLVQPSPSVASAKLQSLVLDTTPPPSLLPIEVRGPPGHRVFDGGCVAYSFSANEKEELLDSLCAELPPLRVFSRVEVEARCRPGGLNYDQASAPLSAAAGPATVTTGHVSRDGLPPSTDRGAPGSRVDNDDGWSTSTGWSSRSSSEPRRSTDNGKAKEKASKSMKRFDTVNDETRPESRAVAPDMNRPTSEVAPATHPPGTASTTRTWVNDDDDLVLENGHITIRKKKMRPVRDLSATRPLPTVVSGSLVNPSLMTTVVSAASADQRHFTSSATHGADYEVATGDDTAEDSAPHGKTCVAGAKRSRDSTAASAPADNQATARPLEPPQKMKSTGVATELKRSTAPAATSDEVSMASLPINTKSVVRLSQEEVLEFIESLRVSETLRRALLVGVAATSVAEGAPVNSPGTVSEVQSEKDGSLEEH</sequence>
<feature type="compositionally biased region" description="Low complexity" evidence="1">
    <location>
        <begin position="386"/>
        <end position="396"/>
    </location>
</feature>
<dbReference type="RefSeq" id="XP_010702155.1">
    <property type="nucleotide sequence ID" value="XM_010703853.1"/>
</dbReference>
<proteinExistence type="predicted"/>
<name>A0A088S1B9_LEIPA</name>
<organism evidence="2 3">
    <name type="scientific">Leishmania panamensis</name>
    <dbReference type="NCBI Taxonomy" id="5679"/>
    <lineage>
        <taxon>Eukaryota</taxon>
        <taxon>Discoba</taxon>
        <taxon>Euglenozoa</taxon>
        <taxon>Kinetoplastea</taxon>
        <taxon>Metakinetoplastina</taxon>
        <taxon>Trypanosomatida</taxon>
        <taxon>Trypanosomatidae</taxon>
        <taxon>Leishmaniinae</taxon>
        <taxon>Leishmania</taxon>
        <taxon>Leishmania guyanensis species complex</taxon>
    </lineage>
</organism>
<accession>A0A088S1B9</accession>
<dbReference type="Proteomes" id="UP000063063">
    <property type="component" value="Chromosome 33"/>
</dbReference>
<feature type="region of interest" description="Disordered" evidence="1">
    <location>
        <begin position="351"/>
        <end position="457"/>
    </location>
</feature>
<evidence type="ECO:0000256" key="1">
    <source>
        <dbReference type="SAM" id="MobiDB-lite"/>
    </source>
</evidence>
<dbReference type="eggNOG" id="ENOG502SHWM">
    <property type="taxonomic scope" value="Eukaryota"/>
</dbReference>